<evidence type="ECO:0000313" key="1">
    <source>
        <dbReference type="EMBL" id="MAA14913.1"/>
    </source>
</evidence>
<dbReference type="AlphaFoldDB" id="A0A224YL12"/>
<proteinExistence type="predicted"/>
<accession>A0A224YL12</accession>
<name>A0A224YL12_9ACAR</name>
<sequence>MSLFRLHEPPRFPGTSPAEASSRKKAVKMNNFTACFTVFTLFLMSSDWQPASNVTVEAGRVIFGYKDCWRYNCYPEDCPAHCECPNPFLRFFGVKNCR</sequence>
<reference evidence="1" key="1">
    <citation type="journal article" date="2017" name="Parasit. Vectors">
        <title>Sialotranscriptomics of Rhipicephalus zambeziensis reveals intricate expression profiles of secretory proteins and suggests tight temporal transcriptional regulation during blood-feeding.</title>
        <authorList>
            <person name="de Castro M.H."/>
            <person name="de Klerk D."/>
            <person name="Pienaar R."/>
            <person name="Rees D.J.G."/>
            <person name="Mans B.J."/>
        </authorList>
    </citation>
    <scope>NUCLEOTIDE SEQUENCE</scope>
    <source>
        <tissue evidence="1">Salivary glands</tissue>
    </source>
</reference>
<protein>
    <submittedName>
        <fullName evidence="1">Kazal domain containing protein</fullName>
    </submittedName>
</protein>
<organism evidence="1">
    <name type="scientific">Rhipicephalus zambeziensis</name>
    <dbReference type="NCBI Taxonomy" id="60191"/>
    <lineage>
        <taxon>Eukaryota</taxon>
        <taxon>Metazoa</taxon>
        <taxon>Ecdysozoa</taxon>
        <taxon>Arthropoda</taxon>
        <taxon>Chelicerata</taxon>
        <taxon>Arachnida</taxon>
        <taxon>Acari</taxon>
        <taxon>Parasitiformes</taxon>
        <taxon>Ixodida</taxon>
        <taxon>Ixodoidea</taxon>
        <taxon>Ixodidae</taxon>
        <taxon>Rhipicephalinae</taxon>
        <taxon>Rhipicephalus</taxon>
        <taxon>Rhipicephalus</taxon>
    </lineage>
</organism>
<dbReference type="EMBL" id="GFPF01003767">
    <property type="protein sequence ID" value="MAA14913.1"/>
    <property type="molecule type" value="Transcribed_RNA"/>
</dbReference>